<dbReference type="Pfam" id="PF13471">
    <property type="entry name" value="Transglut_core3"/>
    <property type="match status" value="1"/>
</dbReference>
<name>A0ABZ3ILA4_9FIRM</name>
<dbReference type="InterPro" id="IPR032708">
    <property type="entry name" value="McjB_C"/>
</dbReference>
<keyword evidence="4" id="KW-1185">Reference proteome</keyword>
<organism evidence="3 4">
    <name type="scientific">Sporomusa silvacetica DSM 10669</name>
    <dbReference type="NCBI Taxonomy" id="1123289"/>
    <lineage>
        <taxon>Bacteria</taxon>
        <taxon>Bacillati</taxon>
        <taxon>Bacillota</taxon>
        <taxon>Negativicutes</taxon>
        <taxon>Selenomonadales</taxon>
        <taxon>Sporomusaceae</taxon>
        <taxon>Sporomusa</taxon>
    </lineage>
</organism>
<dbReference type="Proteomes" id="UP000216752">
    <property type="component" value="Chromosome"/>
</dbReference>
<dbReference type="InterPro" id="IPR053521">
    <property type="entry name" value="McjB-like"/>
</dbReference>
<evidence type="ECO:0000256" key="1">
    <source>
        <dbReference type="SAM" id="Phobius"/>
    </source>
</evidence>
<proteinExistence type="predicted"/>
<evidence type="ECO:0000313" key="4">
    <source>
        <dbReference type="Proteomes" id="UP000216752"/>
    </source>
</evidence>
<feature type="transmembrane region" description="Helical" evidence="1">
    <location>
        <begin position="18"/>
        <end position="41"/>
    </location>
</feature>
<sequence length="156" mass="17817">MIKQLQQFSSLSWCEKRLFFVVFFMTGVVRLAILVLPFRWLQPVLGLSMKESKAEEVKVNQDEARQISKMVERVSRYTPWESKCLVQAMVGKILLRRQGISNTLYLGVGKDERNALIAHAWLRSGKIILTGGRGLDRFTIVGKFADAAVDKENEEI</sequence>
<protein>
    <recommendedName>
        <fullName evidence="2">Microcin J25-processing protein McjB C-terminal domain-containing protein</fullName>
    </recommendedName>
</protein>
<accession>A0ABZ3ILA4</accession>
<evidence type="ECO:0000259" key="2">
    <source>
        <dbReference type="Pfam" id="PF13471"/>
    </source>
</evidence>
<gene>
    <name evidence="3" type="ORF">SPSIL_026250</name>
</gene>
<dbReference type="EMBL" id="CP155573">
    <property type="protein sequence ID" value="XFO66475.1"/>
    <property type="molecule type" value="Genomic_DNA"/>
</dbReference>
<evidence type="ECO:0000313" key="3">
    <source>
        <dbReference type="EMBL" id="XFO66475.1"/>
    </source>
</evidence>
<dbReference type="NCBIfam" id="NF033537">
    <property type="entry name" value="lasso_biosyn_B2"/>
    <property type="match status" value="1"/>
</dbReference>
<keyword evidence="1" id="KW-1133">Transmembrane helix</keyword>
<dbReference type="RefSeq" id="WP_094602889.1">
    <property type="nucleotide sequence ID" value="NZ_CP155573.1"/>
</dbReference>
<feature type="domain" description="Microcin J25-processing protein McjB C-terminal" evidence="2">
    <location>
        <begin position="33"/>
        <end position="141"/>
    </location>
</feature>
<keyword evidence="1" id="KW-0472">Membrane</keyword>
<reference evidence="3" key="1">
    <citation type="submission" date="2024-05" db="EMBL/GenBank/DDBJ databases">
        <title>Isolation and characterization of Sporomusa carbonis sp. nov., a carboxydotrophic hydrogenogen in the genus of Sporomusa isolated from a charcoal burning pile.</title>
        <authorList>
            <person name="Boeer T."/>
            <person name="Rosenbaum F."/>
            <person name="Eysell L."/>
            <person name="Mueller V."/>
            <person name="Daniel R."/>
            <person name="Poehlein A."/>
        </authorList>
    </citation>
    <scope>NUCLEOTIDE SEQUENCE [LARGE SCALE GENOMIC DNA]</scope>
    <source>
        <strain evidence="3">DSM 10669</strain>
    </source>
</reference>
<keyword evidence="1" id="KW-0812">Transmembrane</keyword>